<evidence type="ECO:0000256" key="1">
    <source>
        <dbReference type="SAM" id="Phobius"/>
    </source>
</evidence>
<sequence length="69" mass="8095">MLLFVDFYSMSDSRSLFYYILGNASSSIHTVLKCCTIRFLIVLLSASSSLCFFLYLYKHQNSWLEYSEK</sequence>
<keyword evidence="1" id="KW-1133">Transmembrane helix</keyword>
<keyword evidence="1" id="KW-0812">Transmembrane</keyword>
<dbReference type="EMBL" id="AY599225">
    <property type="protein sequence ID" value="AAT11174.1"/>
    <property type="molecule type" value="mRNA"/>
</dbReference>
<organism evidence="2">
    <name type="scientific">Chiloscyllium plagiosum</name>
    <name type="common">whitespotted bambooshark</name>
    <dbReference type="NCBI Taxonomy" id="36176"/>
    <lineage>
        <taxon>Eukaryota</taxon>
        <taxon>Metazoa</taxon>
        <taxon>Chordata</taxon>
        <taxon>Craniata</taxon>
        <taxon>Vertebrata</taxon>
        <taxon>Chondrichthyes</taxon>
        <taxon>Elasmobranchii</taxon>
        <taxon>Galeomorphii</taxon>
        <taxon>Galeoidea</taxon>
        <taxon>Orectolobiformes</taxon>
        <taxon>Hemiscylliidae</taxon>
        <taxon>Chiloscyllium</taxon>
    </lineage>
</organism>
<protein>
    <submittedName>
        <fullName evidence="2">SHRI protein 2</fullName>
    </submittedName>
</protein>
<accession>Q6J5J0</accession>
<reference evidence="2" key="1">
    <citation type="submission" date="2004-04" db="EMBL/GenBank/DDBJ databases">
        <title>Identification of differentially expressed ESTs of regenerated hepatic tissues from Chiloscyllium plagiosum by DDRT-PCR.</title>
        <authorList>
            <person name="Bian S."/>
            <person name="Zhao Y."/>
            <person name="Ye B."/>
            <person name="Wu W."/>
            <person name="Xi T."/>
        </authorList>
    </citation>
    <scope>NUCLEOTIDE SEQUENCE</scope>
</reference>
<keyword evidence="1" id="KW-0472">Membrane</keyword>
<name>Q6J5J0_9CHON</name>
<proteinExistence type="evidence at transcript level"/>
<feature type="transmembrane region" description="Helical" evidence="1">
    <location>
        <begin position="39"/>
        <end position="57"/>
    </location>
</feature>
<dbReference type="AlphaFoldDB" id="Q6J5J0"/>
<feature type="transmembrane region" description="Helical" evidence="1">
    <location>
        <begin position="16"/>
        <end position="32"/>
    </location>
</feature>
<evidence type="ECO:0000313" key="2">
    <source>
        <dbReference type="EMBL" id="AAT11174.1"/>
    </source>
</evidence>